<dbReference type="PROSITE" id="PS50109">
    <property type="entry name" value="HIS_KIN"/>
    <property type="match status" value="1"/>
</dbReference>
<evidence type="ECO:0000313" key="8">
    <source>
        <dbReference type="Proteomes" id="UP000503096"/>
    </source>
</evidence>
<dbReference type="CDD" id="cd00082">
    <property type="entry name" value="HisKA"/>
    <property type="match status" value="1"/>
</dbReference>
<evidence type="ECO:0000313" key="7">
    <source>
        <dbReference type="EMBL" id="QJR13418.1"/>
    </source>
</evidence>
<dbReference type="InterPro" id="IPR004358">
    <property type="entry name" value="Sig_transdc_His_kin-like_C"/>
</dbReference>
<dbReference type="InParanoid" id="A0A6M4H2W4"/>
<dbReference type="PANTHER" id="PTHR43065">
    <property type="entry name" value="SENSOR HISTIDINE KINASE"/>
    <property type="match status" value="1"/>
</dbReference>
<proteinExistence type="predicted"/>
<feature type="transmembrane region" description="Helical" evidence="5">
    <location>
        <begin position="257"/>
        <end position="277"/>
    </location>
</feature>
<keyword evidence="4" id="KW-0175">Coiled coil</keyword>
<sequence length="601" mass="64761">MTIPARTRTALLGAGAAVLLALLAFLFVRTTAVDVRKDAEAGALLRELRALDARLDTQAVRFASDLSGTVPAPSDNAPMVERILRELENGSPPAVAMHVAGLRKGMAERSRTLEAFRSAHQRARESLKAADEAAAALATEANQSRLKGTRGDTGSLMSQAEVLRQTLRAVPVDGADPLLRDIESRLSVLRAASAMDPALTDAGAHVEKASRAFLDARATEARALERLSFQTVGPSIDLIAQNLWRSMAAGLEDQERWRVYLFFYAGALLIVVGYLISRVITTQGELRGANEGLEKRVAERTQELSNAMERLKESEAQLVQTEKMSSLGQLVAGVAHEINTPLAYVKNSVATVRDRMPELRDALAQSNRLLALLQTDSPDPKELQATFAALSARLEQLTDHQVVEDLDTLTRDGLHGIEQISELVTNLKNFSRIDRAHVASFNVNDGVNATLLIARTNLRKIDVERQLGEVPLITCSPSQVNQVLLNLVTNAAQSMEGKPRGKITITTRSIEAAGMVAIEVADTGTGIAPEILPKIFDPFFTTKPVGKGTGLGLSIAYKIANQHGGFIDVQTEVGVGSVFTLNLPLQPPPQKLGDESHAEAA</sequence>
<dbReference type="KEGG" id="upl:DSM104440_00201"/>
<keyword evidence="5" id="KW-0472">Membrane</keyword>
<protein>
    <recommendedName>
        <fullName evidence="2">histidine kinase</fullName>
        <ecNumber evidence="2">2.7.13.3</ecNumber>
    </recommendedName>
</protein>
<dbReference type="SUPFAM" id="SSF55874">
    <property type="entry name" value="ATPase domain of HSP90 chaperone/DNA topoisomerase II/histidine kinase"/>
    <property type="match status" value="1"/>
</dbReference>
<dbReference type="SMART" id="SM00388">
    <property type="entry name" value="HisKA"/>
    <property type="match status" value="1"/>
</dbReference>
<organism evidence="7 8">
    <name type="scientific">Usitatibacter palustris</name>
    <dbReference type="NCBI Taxonomy" id="2732487"/>
    <lineage>
        <taxon>Bacteria</taxon>
        <taxon>Pseudomonadati</taxon>
        <taxon>Pseudomonadota</taxon>
        <taxon>Betaproteobacteria</taxon>
        <taxon>Nitrosomonadales</taxon>
        <taxon>Usitatibacteraceae</taxon>
        <taxon>Usitatibacter</taxon>
    </lineage>
</organism>
<dbReference type="InterPro" id="IPR005467">
    <property type="entry name" value="His_kinase_dom"/>
</dbReference>
<dbReference type="Pfam" id="PF19443">
    <property type="entry name" value="DAHL"/>
    <property type="match status" value="1"/>
</dbReference>
<keyword evidence="8" id="KW-1185">Reference proteome</keyword>
<dbReference type="InterPro" id="IPR036890">
    <property type="entry name" value="HATPase_C_sf"/>
</dbReference>
<dbReference type="InterPro" id="IPR003661">
    <property type="entry name" value="HisK_dim/P_dom"/>
</dbReference>
<evidence type="ECO:0000256" key="1">
    <source>
        <dbReference type="ARBA" id="ARBA00000085"/>
    </source>
</evidence>
<evidence type="ECO:0000256" key="5">
    <source>
        <dbReference type="SAM" id="Phobius"/>
    </source>
</evidence>
<keyword evidence="3" id="KW-0597">Phosphoprotein</keyword>
<dbReference type="Pfam" id="PF02518">
    <property type="entry name" value="HATPase_c"/>
    <property type="match status" value="1"/>
</dbReference>
<dbReference type="Proteomes" id="UP000503096">
    <property type="component" value="Chromosome"/>
</dbReference>
<dbReference type="InterPro" id="IPR036097">
    <property type="entry name" value="HisK_dim/P_sf"/>
</dbReference>
<evidence type="ECO:0000259" key="6">
    <source>
        <dbReference type="PROSITE" id="PS50109"/>
    </source>
</evidence>
<dbReference type="PANTHER" id="PTHR43065:SF50">
    <property type="entry name" value="HISTIDINE KINASE"/>
    <property type="match status" value="1"/>
</dbReference>
<evidence type="ECO:0000256" key="4">
    <source>
        <dbReference type="SAM" id="Coils"/>
    </source>
</evidence>
<feature type="coiled-coil region" evidence="4">
    <location>
        <begin position="290"/>
        <end position="324"/>
    </location>
</feature>
<gene>
    <name evidence="7" type="primary">sasA_2</name>
    <name evidence="7" type="ORF">DSM104440_00201</name>
</gene>
<feature type="domain" description="Histidine kinase" evidence="6">
    <location>
        <begin position="333"/>
        <end position="587"/>
    </location>
</feature>
<dbReference type="AlphaFoldDB" id="A0A6M4H2W4"/>
<name>A0A6M4H2W4_9PROT</name>
<dbReference type="InterPro" id="IPR003594">
    <property type="entry name" value="HATPase_dom"/>
</dbReference>
<evidence type="ECO:0000256" key="2">
    <source>
        <dbReference type="ARBA" id="ARBA00012438"/>
    </source>
</evidence>
<evidence type="ECO:0000256" key="3">
    <source>
        <dbReference type="ARBA" id="ARBA00022553"/>
    </source>
</evidence>
<dbReference type="RefSeq" id="WP_171159941.1">
    <property type="nucleotide sequence ID" value="NZ_CP053073.1"/>
</dbReference>
<dbReference type="PRINTS" id="PR00344">
    <property type="entry name" value="BCTRLSENSOR"/>
</dbReference>
<dbReference type="GO" id="GO:0000155">
    <property type="term" value="F:phosphorelay sensor kinase activity"/>
    <property type="evidence" value="ECO:0007669"/>
    <property type="project" value="InterPro"/>
</dbReference>
<keyword evidence="5" id="KW-1133">Transmembrane helix</keyword>
<comment type="catalytic activity">
    <reaction evidence="1">
        <text>ATP + protein L-histidine = ADP + protein N-phospho-L-histidine.</text>
        <dbReference type="EC" id="2.7.13.3"/>
    </reaction>
</comment>
<dbReference type="Gene3D" id="1.10.287.130">
    <property type="match status" value="1"/>
</dbReference>
<dbReference type="Gene3D" id="3.30.565.10">
    <property type="entry name" value="Histidine kinase-like ATPase, C-terminal domain"/>
    <property type="match status" value="1"/>
</dbReference>
<dbReference type="EC" id="2.7.13.3" evidence="2"/>
<accession>A0A6M4H2W4</accession>
<dbReference type="SUPFAM" id="SSF47384">
    <property type="entry name" value="Homodimeric domain of signal transducing histidine kinase"/>
    <property type="match status" value="1"/>
</dbReference>
<reference evidence="7 8" key="1">
    <citation type="submission" date="2020-04" db="EMBL/GenBank/DDBJ databases">
        <title>Usitatibacter rugosus gen. nov., sp. nov. and Usitatibacter palustris sp. nov., novel members of Usitatibacteraceae fam. nov. within the order Nitrosomonadales isolated from soil.</title>
        <authorList>
            <person name="Huber K.J."/>
            <person name="Neumann-Schaal M."/>
            <person name="Geppert A."/>
            <person name="Luckner M."/>
            <person name="Wanner G."/>
            <person name="Overmann J."/>
        </authorList>
    </citation>
    <scope>NUCLEOTIDE SEQUENCE [LARGE SCALE GENOMIC DNA]</scope>
    <source>
        <strain evidence="7 8">Swamp67</strain>
    </source>
</reference>
<keyword evidence="7" id="KW-0808">Transferase</keyword>
<dbReference type="EMBL" id="CP053073">
    <property type="protein sequence ID" value="QJR13418.1"/>
    <property type="molecule type" value="Genomic_DNA"/>
</dbReference>
<keyword evidence="5" id="KW-0812">Transmembrane</keyword>
<keyword evidence="7" id="KW-0418">Kinase</keyword>
<dbReference type="SMART" id="SM00387">
    <property type="entry name" value="HATPase_c"/>
    <property type="match status" value="1"/>
</dbReference>
<dbReference type="InterPro" id="IPR045812">
    <property type="entry name" value="DAHL"/>
</dbReference>